<dbReference type="AlphaFoldDB" id="A0A2P2JMM4"/>
<accession>A0A2P2JMM4</accession>
<sequence>MSADLLLLARVSAASPQR</sequence>
<evidence type="ECO:0000313" key="1">
    <source>
        <dbReference type="EMBL" id="MBW94724.1"/>
    </source>
</evidence>
<name>A0A2P2JMM4_RHIMU</name>
<dbReference type="EMBL" id="GGEC01014241">
    <property type="protein sequence ID" value="MBW94724.1"/>
    <property type="molecule type" value="Transcribed_RNA"/>
</dbReference>
<protein>
    <submittedName>
        <fullName evidence="1">Uncharacterized protein</fullName>
    </submittedName>
</protein>
<organism evidence="1">
    <name type="scientific">Rhizophora mucronata</name>
    <name type="common">Asiatic mangrove</name>
    <dbReference type="NCBI Taxonomy" id="61149"/>
    <lineage>
        <taxon>Eukaryota</taxon>
        <taxon>Viridiplantae</taxon>
        <taxon>Streptophyta</taxon>
        <taxon>Embryophyta</taxon>
        <taxon>Tracheophyta</taxon>
        <taxon>Spermatophyta</taxon>
        <taxon>Magnoliopsida</taxon>
        <taxon>eudicotyledons</taxon>
        <taxon>Gunneridae</taxon>
        <taxon>Pentapetalae</taxon>
        <taxon>rosids</taxon>
        <taxon>fabids</taxon>
        <taxon>Malpighiales</taxon>
        <taxon>Rhizophoraceae</taxon>
        <taxon>Rhizophora</taxon>
    </lineage>
</organism>
<reference evidence="1" key="1">
    <citation type="submission" date="2018-02" db="EMBL/GenBank/DDBJ databases">
        <title>Rhizophora mucronata_Transcriptome.</title>
        <authorList>
            <person name="Meera S.P."/>
            <person name="Sreeshan A."/>
            <person name="Augustine A."/>
        </authorList>
    </citation>
    <scope>NUCLEOTIDE SEQUENCE</scope>
    <source>
        <tissue evidence="1">Leaf</tissue>
    </source>
</reference>
<proteinExistence type="predicted"/>